<evidence type="ECO:0000313" key="10">
    <source>
        <dbReference type="Proteomes" id="UP001234989"/>
    </source>
</evidence>
<keyword evidence="10" id="KW-1185">Reference proteome</keyword>
<gene>
    <name evidence="9" type="ORF">MTR67_030750</name>
</gene>
<evidence type="ECO:0000256" key="5">
    <source>
        <dbReference type="ARBA" id="ARBA00022801"/>
    </source>
</evidence>
<feature type="domain" description="Reverse transcriptase RNase H-like" evidence="8">
    <location>
        <begin position="93"/>
        <end position="176"/>
    </location>
</feature>
<dbReference type="Pfam" id="PF17917">
    <property type="entry name" value="RT_RNaseH"/>
    <property type="match status" value="1"/>
</dbReference>
<dbReference type="InterPro" id="IPR041373">
    <property type="entry name" value="RT_RNaseH"/>
</dbReference>
<dbReference type="GO" id="GO:0016787">
    <property type="term" value="F:hydrolase activity"/>
    <property type="evidence" value="ECO:0007669"/>
    <property type="project" value="UniProtKB-KW"/>
</dbReference>
<evidence type="ECO:0000256" key="2">
    <source>
        <dbReference type="ARBA" id="ARBA00022695"/>
    </source>
</evidence>
<dbReference type="PANTHER" id="PTHR34072">
    <property type="entry name" value="ENZYMATIC POLYPROTEIN-RELATED"/>
    <property type="match status" value="1"/>
</dbReference>
<dbReference type="CDD" id="cd09274">
    <property type="entry name" value="RNase_HI_RT_Ty3"/>
    <property type="match status" value="1"/>
</dbReference>
<protein>
    <recommendedName>
        <fullName evidence="8">Reverse transcriptase RNase H-like domain-containing protein</fullName>
    </recommendedName>
</protein>
<dbReference type="GO" id="GO:0003964">
    <property type="term" value="F:RNA-directed DNA polymerase activity"/>
    <property type="evidence" value="ECO:0007669"/>
    <property type="project" value="UniProtKB-KW"/>
</dbReference>
<dbReference type="SUPFAM" id="SSF56672">
    <property type="entry name" value="DNA/RNA polymerases"/>
    <property type="match status" value="1"/>
</dbReference>
<evidence type="ECO:0000313" key="9">
    <source>
        <dbReference type="EMBL" id="WMV37365.1"/>
    </source>
</evidence>
<evidence type="ECO:0000256" key="6">
    <source>
        <dbReference type="ARBA" id="ARBA00022918"/>
    </source>
</evidence>
<feature type="region of interest" description="Disordered" evidence="7">
    <location>
        <begin position="1"/>
        <end position="69"/>
    </location>
</feature>
<name>A0AAF0U166_SOLVR</name>
<feature type="compositionally biased region" description="Basic residues" evidence="7">
    <location>
        <begin position="34"/>
        <end position="43"/>
    </location>
</feature>
<dbReference type="InterPro" id="IPR043502">
    <property type="entry name" value="DNA/RNA_pol_sf"/>
</dbReference>
<feature type="compositionally biased region" description="Basic and acidic residues" evidence="7">
    <location>
        <begin position="1"/>
        <end position="10"/>
    </location>
</feature>
<evidence type="ECO:0000256" key="1">
    <source>
        <dbReference type="ARBA" id="ARBA00022679"/>
    </source>
</evidence>
<dbReference type="PANTHER" id="PTHR34072:SF52">
    <property type="entry name" value="RIBONUCLEASE H"/>
    <property type="match status" value="1"/>
</dbReference>
<evidence type="ECO:0000256" key="7">
    <source>
        <dbReference type="SAM" id="MobiDB-lite"/>
    </source>
</evidence>
<dbReference type="AlphaFoldDB" id="A0AAF0U166"/>
<dbReference type="EMBL" id="CP133618">
    <property type="protein sequence ID" value="WMV37365.1"/>
    <property type="molecule type" value="Genomic_DNA"/>
</dbReference>
<proteinExistence type="predicted"/>
<sequence>MVADSRARMKEKLKKRAKESKRATTVDGDFSHSRSGRHRHPQFRQKFFGQGSINGRDDRKAQPSGYGLSAPKQNRFYALQTRQDREGSPDVVTDYVLMQHGRFIAYASRKLKVHEKNYPNHDLELAAVVFSLKIWRHYLYGVHVDVFYDHNSLQYVFTQKYFNLHQRMWLEFLKDYDMSILYHPGKANVMADVLCRLLMGIVAHVENDKKELVCAVHKLAQLASVGSLK</sequence>
<reference evidence="9" key="1">
    <citation type="submission" date="2023-08" db="EMBL/GenBank/DDBJ databases">
        <title>A de novo genome assembly of Solanum verrucosum Schlechtendal, a Mexican diploid species geographically isolated from the other diploid A-genome species in potato relatives.</title>
        <authorList>
            <person name="Hosaka K."/>
        </authorList>
    </citation>
    <scope>NUCLEOTIDE SEQUENCE</scope>
    <source>
        <tissue evidence="9">Young leaves</tissue>
    </source>
</reference>
<organism evidence="9 10">
    <name type="scientific">Solanum verrucosum</name>
    <dbReference type="NCBI Taxonomy" id="315347"/>
    <lineage>
        <taxon>Eukaryota</taxon>
        <taxon>Viridiplantae</taxon>
        <taxon>Streptophyta</taxon>
        <taxon>Embryophyta</taxon>
        <taxon>Tracheophyta</taxon>
        <taxon>Spermatophyta</taxon>
        <taxon>Magnoliopsida</taxon>
        <taxon>eudicotyledons</taxon>
        <taxon>Gunneridae</taxon>
        <taxon>Pentapetalae</taxon>
        <taxon>asterids</taxon>
        <taxon>lamiids</taxon>
        <taxon>Solanales</taxon>
        <taxon>Solanaceae</taxon>
        <taxon>Solanoideae</taxon>
        <taxon>Solaneae</taxon>
        <taxon>Solanum</taxon>
    </lineage>
</organism>
<accession>A0AAF0U166</accession>
<dbReference type="Proteomes" id="UP001234989">
    <property type="component" value="Chromosome 7"/>
</dbReference>
<evidence type="ECO:0000256" key="3">
    <source>
        <dbReference type="ARBA" id="ARBA00022722"/>
    </source>
</evidence>
<keyword evidence="4" id="KW-0255">Endonuclease</keyword>
<feature type="compositionally biased region" description="Basic and acidic residues" evidence="7">
    <location>
        <begin position="20"/>
        <end position="32"/>
    </location>
</feature>
<evidence type="ECO:0000259" key="8">
    <source>
        <dbReference type="Pfam" id="PF17917"/>
    </source>
</evidence>
<keyword evidence="3" id="KW-0540">Nuclease</keyword>
<keyword evidence="5" id="KW-0378">Hydrolase</keyword>
<evidence type="ECO:0000256" key="4">
    <source>
        <dbReference type="ARBA" id="ARBA00022759"/>
    </source>
</evidence>
<keyword evidence="6" id="KW-0695">RNA-directed DNA polymerase</keyword>
<keyword evidence="1" id="KW-0808">Transferase</keyword>
<dbReference type="GO" id="GO:0004519">
    <property type="term" value="F:endonuclease activity"/>
    <property type="evidence" value="ECO:0007669"/>
    <property type="project" value="UniProtKB-KW"/>
</dbReference>
<keyword evidence="2" id="KW-0548">Nucleotidyltransferase</keyword>